<dbReference type="EMBL" id="BMOI01000010">
    <property type="protein sequence ID" value="GGL04485.1"/>
    <property type="molecule type" value="Genomic_DNA"/>
</dbReference>
<comment type="caution">
    <text evidence="3">The sequence shown here is derived from an EMBL/GenBank/DDBJ whole genome shotgun (WGS) entry which is preliminary data.</text>
</comment>
<evidence type="ECO:0000256" key="2">
    <source>
        <dbReference type="SAM" id="MobiDB-lite"/>
    </source>
</evidence>
<dbReference type="PANTHER" id="PTHR34297:SF3">
    <property type="entry name" value="ALKALINE SHOCK PROTEIN 23"/>
    <property type="match status" value="1"/>
</dbReference>
<organism evidence="3 4">
    <name type="scientific">Curtobacterium luteum</name>
    <dbReference type="NCBI Taxonomy" id="33881"/>
    <lineage>
        <taxon>Bacteria</taxon>
        <taxon>Bacillati</taxon>
        <taxon>Actinomycetota</taxon>
        <taxon>Actinomycetes</taxon>
        <taxon>Micrococcales</taxon>
        <taxon>Microbacteriaceae</taxon>
        <taxon>Curtobacterium</taxon>
    </lineage>
</organism>
<reference evidence="3" key="1">
    <citation type="journal article" date="2014" name="Int. J. Syst. Evol. Microbiol.">
        <title>Complete genome sequence of Corynebacterium casei LMG S-19264T (=DSM 44701T), isolated from a smear-ripened cheese.</title>
        <authorList>
            <consortium name="US DOE Joint Genome Institute (JGI-PGF)"/>
            <person name="Walter F."/>
            <person name="Albersmeier A."/>
            <person name="Kalinowski J."/>
            <person name="Ruckert C."/>
        </authorList>
    </citation>
    <scope>NUCLEOTIDE SEQUENCE</scope>
    <source>
        <strain evidence="3">JCM 1480</strain>
    </source>
</reference>
<evidence type="ECO:0008006" key="5">
    <source>
        <dbReference type="Google" id="ProtNLM"/>
    </source>
</evidence>
<name>A0A8H9GAV8_9MICO</name>
<feature type="compositionally biased region" description="Low complexity" evidence="2">
    <location>
        <begin position="48"/>
        <end position="57"/>
    </location>
</feature>
<evidence type="ECO:0000256" key="1">
    <source>
        <dbReference type="ARBA" id="ARBA00005721"/>
    </source>
</evidence>
<protein>
    <recommendedName>
        <fullName evidence="5">Asp23/Gls24 family envelope stress response protein</fullName>
    </recommendedName>
</protein>
<evidence type="ECO:0000313" key="4">
    <source>
        <dbReference type="Proteomes" id="UP000648535"/>
    </source>
</evidence>
<evidence type="ECO:0000313" key="3">
    <source>
        <dbReference type="EMBL" id="GGL04485.1"/>
    </source>
</evidence>
<reference evidence="3" key="2">
    <citation type="submission" date="2020-09" db="EMBL/GenBank/DDBJ databases">
        <authorList>
            <person name="Sun Q."/>
            <person name="Ohkuma M."/>
        </authorList>
    </citation>
    <scope>NUCLEOTIDE SEQUENCE</scope>
    <source>
        <strain evidence="3">JCM 1480</strain>
    </source>
</reference>
<feature type="region of interest" description="Disordered" evidence="2">
    <location>
        <begin position="38"/>
        <end position="57"/>
    </location>
</feature>
<accession>A0A8H9GAV8</accession>
<dbReference type="AlphaFoldDB" id="A0A8H9GAV8"/>
<proteinExistence type="inferred from homology"/>
<sequence>MRTEFTFQVATRMVRTYRSLPGRMVFAGVHHRIRSGTTMAPTTDRVDGPTTGSPTTQVTTKGRTIIDDAVVAKVAGIAARDVPGVHALGGNAARAFGAIRDAIGSSALGQGVRVEVGETQAAVDVTIVVEYPVPMMEVASAVRAAVTTAVTDLVGLEVTEVNVAINDVEIPGLPAATEDAEGRVR</sequence>
<dbReference type="InterPro" id="IPR005531">
    <property type="entry name" value="Asp23"/>
</dbReference>
<dbReference type="Proteomes" id="UP000648535">
    <property type="component" value="Unassembled WGS sequence"/>
</dbReference>
<dbReference type="PANTHER" id="PTHR34297">
    <property type="entry name" value="HYPOTHETICAL CYTOSOLIC PROTEIN-RELATED"/>
    <property type="match status" value="1"/>
</dbReference>
<dbReference type="Pfam" id="PF03780">
    <property type="entry name" value="Asp23"/>
    <property type="match status" value="1"/>
</dbReference>
<gene>
    <name evidence="3" type="ORF">GCM10009769_23220</name>
</gene>
<comment type="similarity">
    <text evidence="1">Belongs to the asp23 family.</text>
</comment>